<evidence type="ECO:0000259" key="7">
    <source>
        <dbReference type="SMART" id="SM01349"/>
    </source>
</evidence>
<dbReference type="InterPro" id="IPR016024">
    <property type="entry name" value="ARM-type_fold"/>
</dbReference>
<keyword evidence="3" id="KW-0132">Cell division</keyword>
<protein>
    <recommendedName>
        <fullName evidence="7">TOG domain-containing protein</fullName>
    </recommendedName>
</protein>
<dbReference type="Proteomes" id="UP001194696">
    <property type="component" value="Unassembled WGS sequence"/>
</dbReference>
<dbReference type="SUPFAM" id="SSF48371">
    <property type="entry name" value="ARM repeat"/>
    <property type="match status" value="1"/>
</dbReference>
<feature type="region of interest" description="Disordered" evidence="6">
    <location>
        <begin position="471"/>
        <end position="580"/>
    </location>
</feature>
<dbReference type="Pfam" id="PF12348">
    <property type="entry name" value="CLASP_N"/>
    <property type="match status" value="1"/>
</dbReference>
<feature type="compositionally biased region" description="Basic and acidic residues" evidence="6">
    <location>
        <begin position="259"/>
        <end position="269"/>
    </location>
</feature>
<comment type="caution">
    <text evidence="8">The sequence shown here is derived from an EMBL/GenBank/DDBJ whole genome shotgun (WGS) entry which is preliminary data.</text>
</comment>
<feature type="compositionally biased region" description="Low complexity" evidence="6">
    <location>
        <begin position="496"/>
        <end position="531"/>
    </location>
</feature>
<evidence type="ECO:0000256" key="5">
    <source>
        <dbReference type="ARBA" id="ARBA00022776"/>
    </source>
</evidence>
<dbReference type="PANTHER" id="PTHR21567:SF9">
    <property type="entry name" value="CLIP-ASSOCIATING PROTEIN"/>
    <property type="match status" value="1"/>
</dbReference>
<feature type="region of interest" description="Disordered" evidence="6">
    <location>
        <begin position="379"/>
        <end position="458"/>
    </location>
</feature>
<dbReference type="PANTHER" id="PTHR21567">
    <property type="entry name" value="CLASP"/>
    <property type="match status" value="1"/>
</dbReference>
<feature type="compositionally biased region" description="Basic and acidic residues" evidence="6">
    <location>
        <begin position="610"/>
        <end position="620"/>
    </location>
</feature>
<feature type="region of interest" description="Disordered" evidence="6">
    <location>
        <begin position="237"/>
        <end position="357"/>
    </location>
</feature>
<evidence type="ECO:0000256" key="6">
    <source>
        <dbReference type="SAM" id="MobiDB-lite"/>
    </source>
</evidence>
<feature type="region of interest" description="Disordered" evidence="6">
    <location>
        <begin position="592"/>
        <end position="635"/>
    </location>
</feature>
<sequence length="745" mass="79400">MLSSGAAASVNLNYHDLDNILSQPETEHNWAQKETSIKSIGAACHVSIGHNQEYVAFIKSHRKAFSDSLLTERTRLSGAACELVEKLATSMGRDFNLHFPDIFTPALLKVCARTNKVMVTRAVKALQSMINAGCLPTLPKACQAFATNNKTLRIACIGLIASCIAQFSSQELEAYLGSLEPVLKEGVSDAAPEVRDTSRKSFKVYAQKFPERSSVLTATLPGNVLKYLLPDARSSASLIRPTPGRITPTSGRAEGPGELSRHQSSRDGLSRTAPSRIGPVRARTTTPAEQFSTSFKSTACSTPHAAPSSQPYGYSASQNAPSQSTSPHLGRSHGLPSRTGSLADTSDHSGHSSLRMGAQRTRALSNNSLTSSSMYQRTPSINLATHGGPQRLVPSNNSHGSDSSKPVRPNTLSTRLSKVEPPSKGSRLSTISNHSPSVEREQMTASERAKAYSASLKNEMASRRAGDMGMRTNVGSRRVVTDPPGYGVYGPPTSTPTPASSTTSTAPVSAATSITSASPASSSSTSPTTAHSPHHDQLFSSFRAPVSPHAASSPPESCASPDYRHSTPPSSQHSDENAHAAPLSPTRMAQVSLEGSMEPQPIDPSGSPIHSRESSQEPHWGHPNSGHSSHHGSPHLHEATNVEIHDLEFTEPGMDADKDHDMAAPDHESLFGNTDNYLQTEKEISVLQQQTGDKSVFMEEDPQSIDHDQLAVKAYADDYEASLAAASCSSTSLSSSIEGEKSYVE</sequence>
<feature type="compositionally biased region" description="Polar residues" evidence="6">
    <location>
        <begin position="426"/>
        <end position="436"/>
    </location>
</feature>
<evidence type="ECO:0000313" key="9">
    <source>
        <dbReference type="Proteomes" id="UP001194696"/>
    </source>
</evidence>
<comment type="similarity">
    <text evidence="2">Belongs to the CLASP family.</text>
</comment>
<proteinExistence type="inferred from homology"/>
<evidence type="ECO:0000313" key="8">
    <source>
        <dbReference type="EMBL" id="KAG0298374.1"/>
    </source>
</evidence>
<evidence type="ECO:0000256" key="3">
    <source>
        <dbReference type="ARBA" id="ARBA00022618"/>
    </source>
</evidence>
<dbReference type="SMART" id="SM01349">
    <property type="entry name" value="TOG"/>
    <property type="match status" value="1"/>
</dbReference>
<feature type="compositionally biased region" description="Basic and acidic residues" evidence="6">
    <location>
        <begin position="437"/>
        <end position="450"/>
    </location>
</feature>
<evidence type="ECO:0000256" key="2">
    <source>
        <dbReference type="ARBA" id="ARBA00009549"/>
    </source>
</evidence>
<keyword evidence="5" id="KW-0498">Mitosis</keyword>
<dbReference type="Gene3D" id="1.25.10.10">
    <property type="entry name" value="Leucine-rich Repeat Variant"/>
    <property type="match status" value="1"/>
</dbReference>
<dbReference type="InterPro" id="IPR024395">
    <property type="entry name" value="CLASP_N_dom"/>
</dbReference>
<keyword evidence="5" id="KW-0131">Cell cycle</keyword>
<gene>
    <name evidence="8" type="ORF">BGZ96_000088</name>
</gene>
<feature type="domain" description="TOG" evidence="7">
    <location>
        <begin position="13"/>
        <end position="244"/>
    </location>
</feature>
<dbReference type="InterPro" id="IPR011989">
    <property type="entry name" value="ARM-like"/>
</dbReference>
<evidence type="ECO:0000256" key="1">
    <source>
        <dbReference type="ARBA" id="ARBA00004186"/>
    </source>
</evidence>
<dbReference type="InterPro" id="IPR034085">
    <property type="entry name" value="TOG"/>
</dbReference>
<evidence type="ECO:0000256" key="4">
    <source>
        <dbReference type="ARBA" id="ARBA00022701"/>
    </source>
</evidence>
<feature type="compositionally biased region" description="Low complexity" evidence="6">
    <location>
        <begin position="544"/>
        <end position="561"/>
    </location>
</feature>
<comment type="subcellular location">
    <subcellularLocation>
        <location evidence="1">Cytoplasm</location>
        <location evidence="1">Cytoskeleton</location>
        <location evidence="1">Spindle</location>
    </subcellularLocation>
</comment>
<reference evidence="8 9" key="1">
    <citation type="journal article" date="2020" name="Fungal Divers.">
        <title>Resolving the Mortierellaceae phylogeny through synthesis of multi-gene phylogenetics and phylogenomics.</title>
        <authorList>
            <person name="Vandepol N."/>
            <person name="Liber J."/>
            <person name="Desiro A."/>
            <person name="Na H."/>
            <person name="Kennedy M."/>
            <person name="Barry K."/>
            <person name="Grigoriev I.V."/>
            <person name="Miller A.N."/>
            <person name="O'Donnell K."/>
            <person name="Stajich J.E."/>
            <person name="Bonito G."/>
        </authorList>
    </citation>
    <scope>NUCLEOTIDE SEQUENCE [LARGE SCALE GENOMIC DNA]</scope>
    <source>
        <strain evidence="8 9">AD045</strain>
    </source>
</reference>
<keyword evidence="9" id="KW-1185">Reference proteome</keyword>
<feature type="compositionally biased region" description="Polar residues" evidence="6">
    <location>
        <begin position="283"/>
        <end position="327"/>
    </location>
</feature>
<organism evidence="8 9">
    <name type="scientific">Linnemannia gamsii</name>
    <dbReference type="NCBI Taxonomy" id="64522"/>
    <lineage>
        <taxon>Eukaryota</taxon>
        <taxon>Fungi</taxon>
        <taxon>Fungi incertae sedis</taxon>
        <taxon>Mucoromycota</taxon>
        <taxon>Mortierellomycotina</taxon>
        <taxon>Mortierellomycetes</taxon>
        <taxon>Mortierellales</taxon>
        <taxon>Mortierellaceae</taxon>
        <taxon>Linnemannia</taxon>
    </lineage>
</organism>
<dbReference type="EMBL" id="JAAAIM010000010">
    <property type="protein sequence ID" value="KAG0298374.1"/>
    <property type="molecule type" value="Genomic_DNA"/>
</dbReference>
<keyword evidence="4" id="KW-0493">Microtubule</keyword>
<name>A0ABQ7KIL8_9FUNG</name>
<feature type="compositionally biased region" description="Polar residues" evidence="6">
    <location>
        <begin position="393"/>
        <end position="416"/>
    </location>
</feature>
<accession>A0ABQ7KIL8</accession>